<dbReference type="CDD" id="cd03683">
    <property type="entry name" value="ClC_1_like"/>
    <property type="match status" value="1"/>
</dbReference>
<keyword evidence="3 10" id="KW-0812">Transmembrane</keyword>
<feature type="compositionally biased region" description="Polar residues" evidence="11">
    <location>
        <begin position="1255"/>
        <end position="1267"/>
    </location>
</feature>
<dbReference type="Pfam" id="PF00654">
    <property type="entry name" value="Voltage_CLC"/>
    <property type="match status" value="1"/>
</dbReference>
<keyword evidence="2 10" id="KW-0813">Transport</keyword>
<evidence type="ECO:0000256" key="10">
    <source>
        <dbReference type="RuleBase" id="RU361221"/>
    </source>
</evidence>
<dbReference type="InterPro" id="IPR050970">
    <property type="entry name" value="Cl_channel_volt-gated"/>
</dbReference>
<evidence type="ECO:0000256" key="8">
    <source>
        <dbReference type="ARBA" id="ARBA00023214"/>
    </source>
</evidence>
<dbReference type="FunFam" id="1.10.3080.10:FF:000022">
    <property type="entry name" value="Chloride channel protein"/>
    <property type="match status" value="1"/>
</dbReference>
<dbReference type="PROSITE" id="PS51371">
    <property type="entry name" value="CBS"/>
    <property type="match status" value="1"/>
</dbReference>
<evidence type="ECO:0000256" key="11">
    <source>
        <dbReference type="SAM" id="MobiDB-lite"/>
    </source>
</evidence>
<feature type="transmembrane region" description="Helical" evidence="10">
    <location>
        <begin position="555"/>
        <end position="574"/>
    </location>
</feature>
<feature type="region of interest" description="Disordered" evidence="11">
    <location>
        <begin position="799"/>
        <end position="818"/>
    </location>
</feature>
<feature type="region of interest" description="Disordered" evidence="11">
    <location>
        <begin position="1169"/>
        <end position="1207"/>
    </location>
</feature>
<dbReference type="InterPro" id="IPR046342">
    <property type="entry name" value="CBS_dom_sf"/>
</dbReference>
<feature type="transmembrane region" description="Helical" evidence="10">
    <location>
        <begin position="356"/>
        <end position="379"/>
    </location>
</feature>
<protein>
    <recommendedName>
        <fullName evidence="10">Chloride channel protein</fullName>
    </recommendedName>
</protein>
<dbReference type="EMBL" id="JAKKPZ010000006">
    <property type="protein sequence ID" value="KAI1720213.1"/>
    <property type="molecule type" value="Genomic_DNA"/>
</dbReference>
<feature type="transmembrane region" description="Helical" evidence="10">
    <location>
        <begin position="246"/>
        <end position="271"/>
    </location>
</feature>
<dbReference type="InterPro" id="IPR014743">
    <property type="entry name" value="Cl-channel_core"/>
</dbReference>
<feature type="compositionally biased region" description="Basic and acidic residues" evidence="11">
    <location>
        <begin position="1315"/>
        <end position="1324"/>
    </location>
</feature>
<keyword evidence="4" id="KW-0677">Repeat</keyword>
<comment type="subcellular location">
    <subcellularLocation>
        <location evidence="1 10">Membrane</location>
        <topology evidence="1 10">Multi-pass membrane protein</topology>
    </subcellularLocation>
</comment>
<evidence type="ECO:0000313" key="14">
    <source>
        <dbReference type="Proteomes" id="UP001201812"/>
    </source>
</evidence>
<comment type="similarity">
    <text evidence="10">Belongs to the chloride channel (TC 2.A.49) family.</text>
</comment>
<sequence length="1324" mass="146752">MTCGESENLLQPTKSRMGVKWKTNSLCDLAYFDDYTPLSLNSSEIFSVDDNDYADESKQYFLPDLFDIESSIDDDEDNCYTYQKTLHLGRFCNERADKQMRGFLRKCGVSLPATIRPSPDITETRPTSMKHLNELFRKKSIPMSSIFLPFSHQTDFRERDFITADPFTDHNAKKSAKNHGPFGYAAYRLKNVVGFLVEDWLFLALLGIIVALLSLSMDLAIEMLLRWHVSVIDYANAKTEGMSNILSTYAVWSLYAVVLVICSAVFVHYMAPQAIGSGIPEMKTILRGVILKEYLTFRTLISKMVGLTLALGSGMPIGKEGPFVHVASVVANLLSSMVQSLHGIAYANESRSSEMLAAACAVGVSSTFSAPIGGVLFSIEVTSVYFAVRNYWRGFFAAACSATLFRLMRVILSKTEVTVVAFYQTTFPRESFFPEELPVFALIGIICGFLSAAFIYIQRTMVLFLRKNKYAKSIFQKHWVIYPVVIAFLVSSLTYPKGFGKFLAGEKKFSHTARDFFVNCTWNKIGLPLSFVINNTHFCDNEFLEPWTGQFDHSVFVNLTCFILVYFFLTPLASTLPIPSGIFGPSFVFGAAVGRMMGEMMAVWYPEGIRGPDEGLIFPGVYAVVGAAAFCGGVTHTVSVAVIVFELTGQLMYILPVMIAVLISNAICSYLQPSIYDSIIQIKHLPYLPDIPASSSHFHGIRVEQFMTKNVHFLSLQSTYGHVQNIILQSPHLKAFPVVENESNYILIGSCSRSKLIRALDSKLGQQSRQSEANRRIKSAIENIDKRFQMVDQKRASIAAEKRPSILPNDPSDNSNNHRKFVVTTDAIDNEEVPSSPDAQGNGKKRFTVVPVSQPEDTNTETISNGAQPVGRITQRRGGISLESSTDCLRKITPPMFPDQANTTVSATKANNNISNDAGAQPDLLSPFSRTESRSRSMTAPNQYSLAASQGSDTYSTIGGVIRTLTRFSVGKLRKNQYDTDYDLHGDERKAWEAQQLASTVDFSGMGVDPAPFQLVEHSSLFKVHSLFSLLGLSRAYVTNCGRLVGVVALKDLRVAVEKVQSGQLTAESPPLWNDGDPEIREPTGDDQITNSSDAEEDDIDTINDVLTPRLEVISRRSTMYGADFDLEAVKERDNEMRRTSGALKEAMTLLAKGALSANSDPCLAGAENAKTRAKSHTDYYRSSPVESDTSSKNSATDNDTNEYQTRRSVLSIPTILLTTPDEFENPLTTDSVGWASEKKSSTASESVALDSKIEQNQSSSNTVTAENVNRPVKRYVKRSKSELTRRFSGPIIKKGSRAEKSYVRRLQSMAYSHRQPDVNEAHP</sequence>
<feature type="region of interest" description="Disordered" evidence="11">
    <location>
        <begin position="1298"/>
        <end position="1324"/>
    </location>
</feature>
<feature type="transmembrane region" description="Helical" evidence="10">
    <location>
        <begin position="478"/>
        <end position="495"/>
    </location>
</feature>
<feature type="transmembrane region" description="Helical" evidence="10">
    <location>
        <begin position="200"/>
        <end position="225"/>
    </location>
</feature>
<reference evidence="13" key="1">
    <citation type="submission" date="2022-01" db="EMBL/GenBank/DDBJ databases">
        <title>Genome Sequence Resource for Two Populations of Ditylenchus destructor, the Migratory Endoparasitic Phytonematode.</title>
        <authorList>
            <person name="Zhang H."/>
            <person name="Lin R."/>
            <person name="Xie B."/>
        </authorList>
    </citation>
    <scope>NUCLEOTIDE SEQUENCE</scope>
    <source>
        <strain evidence="13">BazhouSP</strain>
    </source>
</reference>
<keyword evidence="9" id="KW-0129">CBS domain</keyword>
<dbReference type="PANTHER" id="PTHR45720:SF10">
    <property type="entry name" value="CHLORIDE CHANNEL PROTEIN 2"/>
    <property type="match status" value="1"/>
</dbReference>
<evidence type="ECO:0000313" key="13">
    <source>
        <dbReference type="EMBL" id="KAI1720213.1"/>
    </source>
</evidence>
<accession>A0AAD4N6F3</accession>
<evidence type="ECO:0000259" key="12">
    <source>
        <dbReference type="PROSITE" id="PS51371"/>
    </source>
</evidence>
<dbReference type="PRINTS" id="PR00762">
    <property type="entry name" value="CLCHANNEL"/>
</dbReference>
<feature type="transmembrane region" description="Helical" evidence="10">
    <location>
        <begin position="651"/>
        <end position="672"/>
    </location>
</feature>
<feature type="domain" description="CBS" evidence="12">
    <location>
        <begin position="707"/>
        <end position="768"/>
    </location>
</feature>
<gene>
    <name evidence="13" type="ORF">DdX_05591</name>
</gene>
<organism evidence="13 14">
    <name type="scientific">Ditylenchus destructor</name>
    <dbReference type="NCBI Taxonomy" id="166010"/>
    <lineage>
        <taxon>Eukaryota</taxon>
        <taxon>Metazoa</taxon>
        <taxon>Ecdysozoa</taxon>
        <taxon>Nematoda</taxon>
        <taxon>Chromadorea</taxon>
        <taxon>Rhabditida</taxon>
        <taxon>Tylenchina</taxon>
        <taxon>Tylenchomorpha</taxon>
        <taxon>Sphaerularioidea</taxon>
        <taxon>Anguinidae</taxon>
        <taxon>Anguininae</taxon>
        <taxon>Ditylenchus</taxon>
    </lineage>
</organism>
<feature type="transmembrane region" description="Helical" evidence="10">
    <location>
        <begin position="323"/>
        <end position="344"/>
    </location>
</feature>
<feature type="region of interest" description="Disordered" evidence="11">
    <location>
        <begin position="1247"/>
        <end position="1267"/>
    </location>
</feature>
<dbReference type="SUPFAM" id="SSF81340">
    <property type="entry name" value="Clc chloride channel"/>
    <property type="match status" value="1"/>
</dbReference>
<keyword evidence="6 10" id="KW-0406">Ion transport</keyword>
<keyword evidence="5 10" id="KW-1133">Transmembrane helix</keyword>
<evidence type="ECO:0000256" key="4">
    <source>
        <dbReference type="ARBA" id="ARBA00022737"/>
    </source>
</evidence>
<feature type="transmembrane region" description="Helical" evidence="10">
    <location>
        <begin position="586"/>
        <end position="605"/>
    </location>
</feature>
<dbReference type="SUPFAM" id="SSF54631">
    <property type="entry name" value="CBS-domain pair"/>
    <property type="match status" value="1"/>
</dbReference>
<feature type="compositionally biased region" description="Polar residues" evidence="11">
    <location>
        <begin position="1185"/>
        <end position="1207"/>
    </location>
</feature>
<feature type="transmembrane region" description="Helical" evidence="10">
    <location>
        <begin position="617"/>
        <end position="644"/>
    </location>
</feature>
<dbReference type="Gene3D" id="3.10.580.10">
    <property type="entry name" value="CBS-domain"/>
    <property type="match status" value="2"/>
</dbReference>
<proteinExistence type="inferred from homology"/>
<keyword evidence="8 10" id="KW-0868">Chloride</keyword>
<evidence type="ECO:0000256" key="7">
    <source>
        <dbReference type="ARBA" id="ARBA00023136"/>
    </source>
</evidence>
<evidence type="ECO:0000256" key="5">
    <source>
        <dbReference type="ARBA" id="ARBA00022989"/>
    </source>
</evidence>
<evidence type="ECO:0000256" key="6">
    <source>
        <dbReference type="ARBA" id="ARBA00023065"/>
    </source>
</evidence>
<keyword evidence="14" id="KW-1185">Reference proteome</keyword>
<dbReference type="Gene3D" id="1.10.3080.10">
    <property type="entry name" value="Clc chloride channel"/>
    <property type="match status" value="1"/>
</dbReference>
<dbReference type="Pfam" id="PF00571">
    <property type="entry name" value="CBS"/>
    <property type="match status" value="1"/>
</dbReference>
<dbReference type="GO" id="GO:0005247">
    <property type="term" value="F:voltage-gated chloride channel activity"/>
    <property type="evidence" value="ECO:0007669"/>
    <property type="project" value="TreeGrafter"/>
</dbReference>
<evidence type="ECO:0000256" key="2">
    <source>
        <dbReference type="ARBA" id="ARBA00022448"/>
    </source>
</evidence>
<evidence type="ECO:0000256" key="9">
    <source>
        <dbReference type="PROSITE-ProRule" id="PRU00703"/>
    </source>
</evidence>
<name>A0AAD4N6F3_9BILA</name>
<dbReference type="InterPro" id="IPR000644">
    <property type="entry name" value="CBS_dom"/>
</dbReference>
<comment type="caution">
    <text evidence="13">The sequence shown here is derived from an EMBL/GenBank/DDBJ whole genome shotgun (WGS) entry which is preliminary data.</text>
</comment>
<feature type="transmembrane region" description="Helical" evidence="10">
    <location>
        <begin position="437"/>
        <end position="457"/>
    </location>
</feature>
<feature type="region of interest" description="Disordered" evidence="11">
    <location>
        <begin position="1066"/>
        <end position="1097"/>
    </location>
</feature>
<evidence type="ECO:0000256" key="3">
    <source>
        <dbReference type="ARBA" id="ARBA00022692"/>
    </source>
</evidence>
<dbReference type="FunFam" id="3.10.580.10:FF:000048">
    <property type="entry name" value="Chloride channel 2c"/>
    <property type="match status" value="1"/>
</dbReference>
<evidence type="ECO:0000256" key="1">
    <source>
        <dbReference type="ARBA" id="ARBA00004141"/>
    </source>
</evidence>
<dbReference type="Proteomes" id="UP001201812">
    <property type="component" value="Unassembled WGS sequence"/>
</dbReference>
<feature type="region of interest" description="Disordered" evidence="11">
    <location>
        <begin position="911"/>
        <end position="943"/>
    </location>
</feature>
<feature type="transmembrane region" description="Helical" evidence="10">
    <location>
        <begin position="391"/>
        <end position="412"/>
    </location>
</feature>
<dbReference type="PANTHER" id="PTHR45720">
    <property type="entry name" value="CHLORIDE CHANNEL PROTEIN 2"/>
    <property type="match status" value="1"/>
</dbReference>
<keyword evidence="7 10" id="KW-0472">Membrane</keyword>
<feature type="region of interest" description="Disordered" evidence="11">
    <location>
        <begin position="826"/>
        <end position="845"/>
    </location>
</feature>
<dbReference type="InterPro" id="IPR001807">
    <property type="entry name" value="ClC"/>
</dbReference>
<dbReference type="GO" id="GO:0005886">
    <property type="term" value="C:plasma membrane"/>
    <property type="evidence" value="ECO:0007669"/>
    <property type="project" value="TreeGrafter"/>
</dbReference>